<gene>
    <name evidence="1" type="ORF">Bhyg_01519</name>
</gene>
<sequence length="78" mass="8716">MLLILGTNLETLSSGTVSSCDYRDRITILYYLPSVEQLLESTSTFHITHSEDQMAVDLPLKSVIDHAEVPVVLRVKVL</sequence>
<reference evidence="1" key="1">
    <citation type="submission" date="2022-07" db="EMBL/GenBank/DDBJ databases">
        <authorList>
            <person name="Trinca V."/>
            <person name="Uliana J.V.C."/>
            <person name="Torres T.T."/>
            <person name="Ward R.J."/>
            <person name="Monesi N."/>
        </authorList>
    </citation>
    <scope>NUCLEOTIDE SEQUENCE</scope>
    <source>
        <strain evidence="1">HSMRA1968</strain>
        <tissue evidence="1">Whole embryos</tissue>
    </source>
</reference>
<dbReference type="EMBL" id="WJQU01000001">
    <property type="protein sequence ID" value="KAJ6646308.1"/>
    <property type="molecule type" value="Genomic_DNA"/>
</dbReference>
<protein>
    <submittedName>
        <fullName evidence="1">Uncharacterized protein</fullName>
    </submittedName>
</protein>
<evidence type="ECO:0000313" key="1">
    <source>
        <dbReference type="EMBL" id="KAJ6646308.1"/>
    </source>
</evidence>
<accession>A0A9Q0N9P1</accession>
<dbReference type="AlphaFoldDB" id="A0A9Q0N9P1"/>
<name>A0A9Q0N9P1_9DIPT</name>
<evidence type="ECO:0000313" key="2">
    <source>
        <dbReference type="Proteomes" id="UP001151699"/>
    </source>
</evidence>
<keyword evidence="2" id="KW-1185">Reference proteome</keyword>
<comment type="caution">
    <text evidence="1">The sequence shown here is derived from an EMBL/GenBank/DDBJ whole genome shotgun (WGS) entry which is preliminary data.</text>
</comment>
<dbReference type="Proteomes" id="UP001151699">
    <property type="component" value="Chromosome A"/>
</dbReference>
<organism evidence="1 2">
    <name type="scientific">Pseudolycoriella hygida</name>
    <dbReference type="NCBI Taxonomy" id="35572"/>
    <lineage>
        <taxon>Eukaryota</taxon>
        <taxon>Metazoa</taxon>
        <taxon>Ecdysozoa</taxon>
        <taxon>Arthropoda</taxon>
        <taxon>Hexapoda</taxon>
        <taxon>Insecta</taxon>
        <taxon>Pterygota</taxon>
        <taxon>Neoptera</taxon>
        <taxon>Endopterygota</taxon>
        <taxon>Diptera</taxon>
        <taxon>Nematocera</taxon>
        <taxon>Sciaroidea</taxon>
        <taxon>Sciaridae</taxon>
        <taxon>Pseudolycoriella</taxon>
    </lineage>
</organism>
<proteinExistence type="predicted"/>